<dbReference type="PROSITE" id="PS50106">
    <property type="entry name" value="PDZ"/>
    <property type="match status" value="2"/>
</dbReference>
<dbReference type="PRINTS" id="PR00834">
    <property type="entry name" value="PROTEASES2C"/>
</dbReference>
<dbReference type="KEGG" id="wms:ID128_02950"/>
<dbReference type="InterPro" id="IPR009003">
    <property type="entry name" value="Peptidase_S1_PA"/>
</dbReference>
<evidence type="ECO:0000313" key="20">
    <source>
        <dbReference type="Proteomes" id="UP000516514"/>
    </source>
</evidence>
<dbReference type="Proteomes" id="UP000516514">
    <property type="component" value="Chromosome"/>
</dbReference>
<dbReference type="Gene3D" id="2.30.42.60">
    <property type="match status" value="1"/>
</dbReference>
<dbReference type="CDD" id="cd10839">
    <property type="entry name" value="cpPDZ1_DegP-like"/>
    <property type="match status" value="1"/>
</dbReference>
<feature type="active site" description="Charge relay system" evidence="14">
    <location>
        <position position="130"/>
    </location>
</feature>
<evidence type="ECO:0000313" key="19">
    <source>
        <dbReference type="EMBL" id="QOD38769.1"/>
    </source>
</evidence>
<dbReference type="SUPFAM" id="SSF50156">
    <property type="entry name" value="PDZ domain-like"/>
    <property type="match status" value="2"/>
</dbReference>
<evidence type="ECO:0000256" key="16">
    <source>
        <dbReference type="SAM" id="MobiDB-lite"/>
    </source>
</evidence>
<evidence type="ECO:0000256" key="1">
    <source>
        <dbReference type="ARBA" id="ARBA00001772"/>
    </source>
</evidence>
<feature type="compositionally biased region" description="Polar residues" evidence="16">
    <location>
        <begin position="385"/>
        <end position="402"/>
    </location>
</feature>
<accession>A0A7M3U2Y4</accession>
<evidence type="ECO:0000256" key="4">
    <source>
        <dbReference type="ARBA" id="ARBA00013035"/>
    </source>
</evidence>
<keyword evidence="20" id="KW-1185">Reference proteome</keyword>
<feature type="binding site" evidence="15">
    <location>
        <begin position="232"/>
        <end position="234"/>
    </location>
    <ligand>
        <name>substrate</name>
    </ligand>
</feature>
<dbReference type="InterPro" id="IPR036034">
    <property type="entry name" value="PDZ_sf"/>
</dbReference>
<dbReference type="GO" id="GO:0006508">
    <property type="term" value="P:proteolysis"/>
    <property type="evidence" value="ECO:0007669"/>
    <property type="project" value="UniProtKB-KW"/>
</dbReference>
<protein>
    <recommendedName>
        <fullName evidence="5">Probable periplasmic serine endoprotease DegP-like</fullName>
        <ecNumber evidence="4">3.4.21.107</ecNumber>
    </recommendedName>
    <alternativeName>
        <fullName evidence="13">Protease Do</fullName>
    </alternativeName>
</protein>
<proteinExistence type="inferred from homology"/>
<keyword evidence="11" id="KW-0720">Serine protease</keyword>
<dbReference type="PANTHER" id="PTHR22939">
    <property type="entry name" value="SERINE PROTEASE FAMILY S1C HTRA-RELATED"/>
    <property type="match status" value="1"/>
</dbReference>
<feature type="active site" description="Charge relay system" evidence="14">
    <location>
        <position position="234"/>
    </location>
</feature>
<dbReference type="AlphaFoldDB" id="A0A7M3U2Y4"/>
<feature type="domain" description="PDZ" evidence="18">
    <location>
        <begin position="276"/>
        <end position="371"/>
    </location>
</feature>
<dbReference type="PANTHER" id="PTHR22939:SF130">
    <property type="entry name" value="PERIPLASMIC SERINE ENDOPROTEASE DEGP-LIKE-RELATED"/>
    <property type="match status" value="1"/>
</dbReference>
<keyword evidence="12" id="KW-0346">Stress response</keyword>
<evidence type="ECO:0000259" key="18">
    <source>
        <dbReference type="PROSITE" id="PS50106"/>
    </source>
</evidence>
<sequence length="495" mass="54273">MRSKVFILSIFTCFFIAFSSYADMFNWSAKKVVDTNTPVCNCNQGLADLVEELIPAVVNISSEQIIKQENNNRTRAPSMPRNNFFDDFREFFEHFDQFFMDRNPSTSREVVLLGSGFIIDKSGTIVTNYHVIKNAQDITVTMNDNTYFKAEILGHDAKTDLAVLKIKANKDLSFVAFGDSDKARVGDTVMAIGNPFGLGGSVSTGIISARSRDISIGTMNEFIQTDAAINRGNSGGPLFDLSGKVIGINTAIYSPSESGGNVGIGFAIPSNLAMSIIDTLKSGKKIKHGWLGVQVQPITREFAESLGLKDIKGALVANIVKDSPAEKGGIKVGDILLEFNGKKIDRMTQLPQMVSRTEPEKKVQVKLLRKGKEVNIKVVIEESTSDSQDTNQEANKSTSDHITGLTVSNLSKELKESKNDVPTKGVIVTNVDSNATLRGIKKGDIITQIDGTDIENADDFQKQVDLSAKENNRDSIMLLIYRNGNQFFTSIKLKK</sequence>
<comment type="catalytic activity">
    <reaction evidence="1">
        <text>Acts on substrates that are at least partially unfolded. The cleavage site P1 residue is normally between a pair of hydrophobic residues, such as Val-|-Val.</text>
        <dbReference type="EC" id="3.4.21.107"/>
    </reaction>
</comment>
<evidence type="ECO:0000256" key="12">
    <source>
        <dbReference type="ARBA" id="ARBA00023016"/>
    </source>
</evidence>
<evidence type="ECO:0000256" key="3">
    <source>
        <dbReference type="ARBA" id="ARBA00010541"/>
    </source>
</evidence>
<gene>
    <name evidence="19" type="ORF">ID128_02950</name>
</gene>
<evidence type="ECO:0000256" key="17">
    <source>
        <dbReference type="SAM" id="SignalP"/>
    </source>
</evidence>
<dbReference type="InterPro" id="IPR001940">
    <property type="entry name" value="Peptidase_S1C"/>
</dbReference>
<dbReference type="GO" id="GO:0042597">
    <property type="term" value="C:periplasmic space"/>
    <property type="evidence" value="ECO:0007669"/>
    <property type="project" value="UniProtKB-SubCell"/>
</dbReference>
<feature type="binding site" evidence="15">
    <location>
        <position position="130"/>
    </location>
    <ligand>
        <name>substrate</name>
    </ligand>
</feature>
<dbReference type="Pfam" id="PF13180">
    <property type="entry name" value="PDZ_2"/>
    <property type="match status" value="2"/>
</dbReference>
<organism evidence="19 20">
    <name type="scientific">Candidatus Wolbachia massiliensis</name>
    <dbReference type="NCBI Taxonomy" id="1845000"/>
    <lineage>
        <taxon>Bacteria</taxon>
        <taxon>Pseudomonadati</taxon>
        <taxon>Pseudomonadota</taxon>
        <taxon>Alphaproteobacteria</taxon>
        <taxon>Rickettsiales</taxon>
        <taxon>Anaplasmataceae</taxon>
        <taxon>Wolbachieae</taxon>
        <taxon>Wolbachia</taxon>
    </lineage>
</organism>
<dbReference type="EC" id="3.4.21.107" evidence="4"/>
<dbReference type="InterPro" id="IPR001478">
    <property type="entry name" value="PDZ"/>
</dbReference>
<comment type="subcellular location">
    <subcellularLocation>
        <location evidence="2">Periplasm</location>
    </subcellularLocation>
</comment>
<comment type="similarity">
    <text evidence="3">Belongs to the peptidase S1C family.</text>
</comment>
<feature type="binding site" evidence="15">
    <location>
        <position position="63"/>
    </location>
    <ligand>
        <name>substrate</name>
    </ligand>
</feature>
<name>A0A7M3U2Y4_9RICK</name>
<dbReference type="InterPro" id="IPR011782">
    <property type="entry name" value="Pept_S1C_Do"/>
</dbReference>
<evidence type="ECO:0000256" key="6">
    <source>
        <dbReference type="ARBA" id="ARBA00022670"/>
    </source>
</evidence>
<dbReference type="SUPFAM" id="SSF50494">
    <property type="entry name" value="Trypsin-like serine proteases"/>
    <property type="match status" value="1"/>
</dbReference>
<dbReference type="Gene3D" id="2.40.10.120">
    <property type="match status" value="1"/>
</dbReference>
<feature type="binding site" evidence="15">
    <location>
        <position position="160"/>
    </location>
    <ligand>
        <name>substrate</name>
    </ligand>
</feature>
<evidence type="ECO:0000256" key="14">
    <source>
        <dbReference type="PIRSR" id="PIRSR611782-1"/>
    </source>
</evidence>
<dbReference type="Gene3D" id="2.30.42.10">
    <property type="match status" value="1"/>
</dbReference>
<keyword evidence="10" id="KW-0378">Hydrolase</keyword>
<dbReference type="FunFam" id="2.40.10.120:FF:000007">
    <property type="entry name" value="Periplasmic serine endoprotease DegP-like"/>
    <property type="match status" value="1"/>
</dbReference>
<evidence type="ECO:0000256" key="2">
    <source>
        <dbReference type="ARBA" id="ARBA00004418"/>
    </source>
</evidence>
<feature type="domain" description="PDZ" evidence="18">
    <location>
        <begin position="391"/>
        <end position="456"/>
    </location>
</feature>
<feature type="chain" id="PRO_5039652262" description="Probable periplasmic serine endoprotease DegP-like" evidence="17">
    <location>
        <begin position="23"/>
        <end position="495"/>
    </location>
</feature>
<reference evidence="19 20" key="1">
    <citation type="submission" date="2020-09" db="EMBL/GenBank/DDBJ databases">
        <title>An Earliest Endosymbiont, Wolbachia massiliensis sp. nov., Strain PL13 From the Bed Bug (Cimex hemipterius), Type strain of a New supergroup T.</title>
        <authorList>
            <person name="Laidoudi Y."/>
            <person name="Levasseur A."/>
            <person name="Medkour H."/>
            <person name="Maaloum M."/>
            <person name="BenKhedher M."/>
            <person name="Sambou M."/>
            <person name="Bassene H."/>
            <person name="Davoust B."/>
            <person name="Fenollar F."/>
            <person name="Raoult D."/>
            <person name="Mediannikov O."/>
        </authorList>
    </citation>
    <scope>NUCLEOTIDE SEQUENCE [LARGE SCALE GENOMIC DNA]</scope>
    <source>
        <strain evidence="19 20">PL13</strain>
    </source>
</reference>
<dbReference type="Pfam" id="PF13365">
    <property type="entry name" value="Trypsin_2"/>
    <property type="match status" value="1"/>
</dbReference>
<evidence type="ECO:0000256" key="8">
    <source>
        <dbReference type="ARBA" id="ARBA00022737"/>
    </source>
</evidence>
<evidence type="ECO:0000256" key="11">
    <source>
        <dbReference type="ARBA" id="ARBA00022825"/>
    </source>
</evidence>
<keyword evidence="8" id="KW-0677">Repeat</keyword>
<feature type="region of interest" description="Disordered" evidence="16">
    <location>
        <begin position="383"/>
        <end position="402"/>
    </location>
</feature>
<dbReference type="SMART" id="SM00228">
    <property type="entry name" value="PDZ"/>
    <property type="match status" value="2"/>
</dbReference>
<evidence type="ECO:0000256" key="5">
    <source>
        <dbReference type="ARBA" id="ARBA00013958"/>
    </source>
</evidence>
<dbReference type="RefSeq" id="WP_191111517.1">
    <property type="nucleotide sequence ID" value="NZ_CP061738.1"/>
</dbReference>
<evidence type="ECO:0000256" key="9">
    <source>
        <dbReference type="ARBA" id="ARBA00022764"/>
    </source>
</evidence>
<keyword evidence="7 17" id="KW-0732">Signal</keyword>
<evidence type="ECO:0000256" key="13">
    <source>
        <dbReference type="ARBA" id="ARBA00032850"/>
    </source>
</evidence>
<evidence type="ECO:0000256" key="7">
    <source>
        <dbReference type="ARBA" id="ARBA00022729"/>
    </source>
</evidence>
<dbReference type="EMBL" id="CP061738">
    <property type="protein sequence ID" value="QOD38769.1"/>
    <property type="molecule type" value="Genomic_DNA"/>
</dbReference>
<evidence type="ECO:0000256" key="10">
    <source>
        <dbReference type="ARBA" id="ARBA00022801"/>
    </source>
</evidence>
<feature type="signal peptide" evidence="17">
    <location>
        <begin position="1"/>
        <end position="22"/>
    </location>
</feature>
<dbReference type="GO" id="GO:0004252">
    <property type="term" value="F:serine-type endopeptidase activity"/>
    <property type="evidence" value="ECO:0007669"/>
    <property type="project" value="InterPro"/>
</dbReference>
<evidence type="ECO:0000256" key="15">
    <source>
        <dbReference type="PIRSR" id="PIRSR611782-2"/>
    </source>
</evidence>
<keyword evidence="6 19" id="KW-0645">Protease</keyword>
<keyword evidence="9" id="KW-0574">Periplasm</keyword>
<dbReference type="NCBIfam" id="TIGR02037">
    <property type="entry name" value="degP_htrA_DO"/>
    <property type="match status" value="1"/>
</dbReference>
<feature type="active site" description="Charge relay system" evidence="14">
    <location>
        <position position="160"/>
    </location>
</feature>